<dbReference type="InterPro" id="IPR007111">
    <property type="entry name" value="NACHT_NTPase"/>
</dbReference>
<protein>
    <recommendedName>
        <fullName evidence="4">NACHT domain-containing protein</fullName>
    </recommendedName>
</protein>
<dbReference type="Pfam" id="PF00023">
    <property type="entry name" value="Ank"/>
    <property type="match status" value="1"/>
</dbReference>
<evidence type="ECO:0000256" key="3">
    <source>
        <dbReference type="PROSITE-ProRule" id="PRU00023"/>
    </source>
</evidence>
<dbReference type="Pfam" id="PF12796">
    <property type="entry name" value="Ank_2"/>
    <property type="match status" value="4"/>
</dbReference>
<dbReference type="Gene3D" id="3.40.50.300">
    <property type="entry name" value="P-loop containing nucleotide triphosphate hydrolases"/>
    <property type="match status" value="1"/>
</dbReference>
<dbReference type="InterPro" id="IPR002110">
    <property type="entry name" value="Ankyrin_rpt"/>
</dbReference>
<keyword evidence="6" id="KW-1185">Reference proteome</keyword>
<feature type="repeat" description="ANK" evidence="3">
    <location>
        <begin position="805"/>
        <end position="829"/>
    </location>
</feature>
<dbReference type="SUPFAM" id="SSF48403">
    <property type="entry name" value="Ankyrin repeat"/>
    <property type="match status" value="2"/>
</dbReference>
<feature type="repeat" description="ANK" evidence="3">
    <location>
        <begin position="635"/>
        <end position="659"/>
    </location>
</feature>
<evidence type="ECO:0000259" key="4">
    <source>
        <dbReference type="PROSITE" id="PS50837"/>
    </source>
</evidence>
<name>A0AAE8SVU8_9PEZI</name>
<feature type="repeat" description="ANK" evidence="3">
    <location>
        <begin position="601"/>
        <end position="625"/>
    </location>
</feature>
<proteinExistence type="predicted"/>
<dbReference type="EMBL" id="ONZQ02000007">
    <property type="protein sequence ID" value="SPO02849.1"/>
    <property type="molecule type" value="Genomic_DNA"/>
</dbReference>
<dbReference type="InterPro" id="IPR054471">
    <property type="entry name" value="GPIID_WHD"/>
</dbReference>
<dbReference type="PROSITE" id="PS50088">
    <property type="entry name" value="ANK_REPEAT"/>
    <property type="match status" value="8"/>
</dbReference>
<feature type="repeat" description="ANK" evidence="3">
    <location>
        <begin position="940"/>
        <end position="973"/>
    </location>
</feature>
<feature type="repeat" description="ANK" evidence="3">
    <location>
        <begin position="873"/>
        <end position="905"/>
    </location>
</feature>
<sequence length="1032" mass="113080">MANAASIHIGNIEASGNARIVVANNVKSPARENTKDDCLRSLAFPGMGNRSDDVGPASTGTCQWLIQHDTYKRWAACDRGDLLWIRGKPGSGKSTLLKYALDNCRAGQGDLVLSFFFHDRGNELQRTALGLFRCLLHQVLKKAPAPDILSDLFGTFNERYKEIGEPGEKWQWHRRELQKHFESSLLKALESSSVWLFVDALDECGEENAVELFQWLKSLLRKLSATTLRQLRICITCRHYPILDRGYEFGICMEEENKEDIATYVRKELFYSPRLTESLVPSLIFSRASGVFMWARLVVARVRKLEREGASLNNIKKAVHSVPPELDKLYQELIQDMDKVSMKLVQWICLATRPLSTDELQLAMAIEADCPFRSWRQCRDALGVLSDGGGMETQIEALSRGLAELTPVDGRQVVQFIHQSVKDFFADKGFRPGSSTPIDTVIGMAHHRLCRICIRFLTMEELSRLISYDEDGEMGRLTSHEEEVLSFSNYALRSWAVHAKECDSRGVAQDDLLDLFAWPPSSDLAERWLRIREMSKGPSGYSYPSRGASLVHILSCCGIKGPLQAELQRLGKKRRTGGWAINWLWLTTSRVGAGVNSRDSDGRTPLSWAVEGGHEDVVKLLLETGKVDINAKDRRGETPLSRAVSHGNMAIIELLLKTGLADLNAKNREGQTPLTKAVTHLNEAIFELLFNTGEADIKLRTRDHNTLLSLATTRGAEAAVKLLLDTSKATIDSRDKGGQTPLSLAAASGNAGILKRLLATGKANVNSRDKEGQTPLACAARFGCEAAVRLLLDTRKVDVNSKDAHGWTPLSWAAAGGSEAVVKLLLDTGKVDVNWKASPGWTPLSIAAMKRHVAVIKLLLDTGKVDVDSKDESGLTPLALAATEGHDDAVELLLKTKVDINSKDARGWTPLSWAAAGGHGAVAKLLIDTGKADINSRDTAGLTPLSLAAALGHEAVVKLLLLTAEVDINSTDARGWGALSWAAAEGHEAVVKLLLETGRVDIESDGINGRKPLLLAAVAKHEGVVKLLKSTI</sequence>
<dbReference type="Pfam" id="PF24883">
    <property type="entry name" value="NPHP3_N"/>
    <property type="match status" value="1"/>
</dbReference>
<feature type="repeat" description="ANK" evidence="3">
    <location>
        <begin position="839"/>
        <end position="863"/>
    </location>
</feature>
<dbReference type="PROSITE" id="PS50297">
    <property type="entry name" value="ANK_REP_REGION"/>
    <property type="match status" value="8"/>
</dbReference>
<evidence type="ECO:0000256" key="1">
    <source>
        <dbReference type="ARBA" id="ARBA00022737"/>
    </source>
</evidence>
<dbReference type="PANTHER" id="PTHR24198:SF165">
    <property type="entry name" value="ANKYRIN REPEAT-CONTAINING PROTEIN-RELATED"/>
    <property type="match status" value="1"/>
</dbReference>
<evidence type="ECO:0000256" key="2">
    <source>
        <dbReference type="ARBA" id="ARBA00023043"/>
    </source>
</evidence>
<dbReference type="AlphaFoldDB" id="A0AAE8SVU8"/>
<keyword evidence="1" id="KW-0677">Repeat</keyword>
<evidence type="ECO:0000313" key="6">
    <source>
        <dbReference type="Proteomes" id="UP001187682"/>
    </source>
</evidence>
<dbReference type="PROSITE" id="PS50837">
    <property type="entry name" value="NACHT"/>
    <property type="match status" value="1"/>
</dbReference>
<comment type="caution">
    <text evidence="5">The sequence shown here is derived from an EMBL/GenBank/DDBJ whole genome shotgun (WGS) entry which is preliminary data.</text>
</comment>
<dbReference type="SUPFAM" id="SSF52540">
    <property type="entry name" value="P-loop containing nucleoside triphosphate hydrolases"/>
    <property type="match status" value="1"/>
</dbReference>
<accession>A0AAE8SVU8</accession>
<dbReference type="InterPro" id="IPR056884">
    <property type="entry name" value="NPHP3-like_N"/>
</dbReference>
<dbReference type="SMART" id="SM00248">
    <property type="entry name" value="ANK"/>
    <property type="match status" value="12"/>
</dbReference>
<dbReference type="InterPro" id="IPR027417">
    <property type="entry name" value="P-loop_NTPase"/>
</dbReference>
<dbReference type="Pfam" id="PF22939">
    <property type="entry name" value="WHD_GPIID"/>
    <property type="match status" value="1"/>
</dbReference>
<feature type="repeat" description="ANK" evidence="3">
    <location>
        <begin position="737"/>
        <end position="770"/>
    </location>
</feature>
<organism evidence="5 6">
    <name type="scientific">Cephalotrichum gorgonifer</name>
    <dbReference type="NCBI Taxonomy" id="2041049"/>
    <lineage>
        <taxon>Eukaryota</taxon>
        <taxon>Fungi</taxon>
        <taxon>Dikarya</taxon>
        <taxon>Ascomycota</taxon>
        <taxon>Pezizomycotina</taxon>
        <taxon>Sordariomycetes</taxon>
        <taxon>Hypocreomycetidae</taxon>
        <taxon>Microascales</taxon>
        <taxon>Microascaceae</taxon>
        <taxon>Cephalotrichum</taxon>
    </lineage>
</organism>
<feature type="repeat" description="ANK" evidence="3">
    <location>
        <begin position="906"/>
        <end position="930"/>
    </location>
</feature>
<dbReference type="InterPro" id="IPR036770">
    <property type="entry name" value="Ankyrin_rpt-contain_sf"/>
</dbReference>
<dbReference type="PANTHER" id="PTHR24198">
    <property type="entry name" value="ANKYRIN REPEAT AND PROTEIN KINASE DOMAIN-CONTAINING PROTEIN"/>
    <property type="match status" value="1"/>
</dbReference>
<reference evidence="5" key="1">
    <citation type="submission" date="2018-03" db="EMBL/GenBank/DDBJ databases">
        <authorList>
            <person name="Guldener U."/>
        </authorList>
    </citation>
    <scope>NUCLEOTIDE SEQUENCE</scope>
</reference>
<evidence type="ECO:0000313" key="5">
    <source>
        <dbReference type="EMBL" id="SPO02849.1"/>
    </source>
</evidence>
<dbReference type="Proteomes" id="UP001187682">
    <property type="component" value="Unassembled WGS sequence"/>
</dbReference>
<keyword evidence="2 3" id="KW-0040">ANK repeat</keyword>
<dbReference type="Gene3D" id="1.25.40.20">
    <property type="entry name" value="Ankyrin repeat-containing domain"/>
    <property type="match status" value="4"/>
</dbReference>
<feature type="domain" description="NACHT" evidence="4">
    <location>
        <begin position="81"/>
        <end position="238"/>
    </location>
</feature>
<gene>
    <name evidence="5" type="ORF">DNG_05526</name>
</gene>